<dbReference type="PROSITE" id="PS50262">
    <property type="entry name" value="G_PROTEIN_RECEP_F1_2"/>
    <property type="match status" value="1"/>
</dbReference>
<evidence type="ECO:0000256" key="5">
    <source>
        <dbReference type="ARBA" id="ARBA00023136"/>
    </source>
</evidence>
<evidence type="ECO:0000256" key="1">
    <source>
        <dbReference type="ARBA" id="ARBA00004141"/>
    </source>
</evidence>
<accession>A0ABM0MU24</accession>
<keyword evidence="3 9" id="KW-1133">Transmembrane helix</keyword>
<keyword evidence="4 8" id="KW-0297">G-protein coupled receptor</keyword>
<feature type="transmembrane region" description="Helical" evidence="9">
    <location>
        <begin position="97"/>
        <end position="116"/>
    </location>
</feature>
<evidence type="ECO:0000256" key="6">
    <source>
        <dbReference type="ARBA" id="ARBA00023170"/>
    </source>
</evidence>
<feature type="transmembrane region" description="Helical" evidence="9">
    <location>
        <begin position="53"/>
        <end position="77"/>
    </location>
</feature>
<dbReference type="PANTHER" id="PTHR24243:SF208">
    <property type="entry name" value="PYROKININ-1 RECEPTOR"/>
    <property type="match status" value="1"/>
</dbReference>
<feature type="transmembrane region" description="Helical" evidence="9">
    <location>
        <begin position="137"/>
        <end position="155"/>
    </location>
</feature>
<comment type="similarity">
    <text evidence="8">Belongs to the G-protein coupled receptor 1 family.</text>
</comment>
<keyword evidence="11" id="KW-1185">Reference proteome</keyword>
<sequence length="349" mass="38749">MNTTASYHGDACTLPLEALDIIVAVLTILGVLGNGAFLYVVIKLPYMRTDTNLYLCGLAVADLMYLIINSITIFCYFDDVGTCQKLKNNVNFMCSTEYIISTSYLTSVITIALVGVERYLAISRPLAKGSPASRHRGHCFWLVAASSWLIALVLSTPAVAECLDIGHNVYKVIEIRLVITVSLFFLMVVVVLVFYLLIAFKLYDSARSAIATRRSSGENEKQVIRVCLLTAVVFVVCLLPYMIRLVGELFILHGVMPYSAYTYYCMRNLAILPLIINAVINPVVYSVASRRYRRAFHVAFCGCGRGNVRYPVRSTNADTVIDSGQWNSANSRSSGTKQNRRNMIPLAKL</sequence>
<dbReference type="RefSeq" id="XP_006823515.1">
    <property type="nucleotide sequence ID" value="XM_006823452.1"/>
</dbReference>
<dbReference type="SMART" id="SM01381">
    <property type="entry name" value="7TM_GPCR_Srsx"/>
    <property type="match status" value="1"/>
</dbReference>
<dbReference type="SUPFAM" id="SSF81321">
    <property type="entry name" value="Family A G protein-coupled receptor-like"/>
    <property type="match status" value="1"/>
</dbReference>
<evidence type="ECO:0000256" key="3">
    <source>
        <dbReference type="ARBA" id="ARBA00022989"/>
    </source>
</evidence>
<proteinExistence type="inferred from homology"/>
<dbReference type="Gene3D" id="1.20.1070.10">
    <property type="entry name" value="Rhodopsin 7-helix transmembrane proteins"/>
    <property type="match status" value="1"/>
</dbReference>
<gene>
    <name evidence="12" type="primary">LOC102803944</name>
</gene>
<dbReference type="InterPro" id="IPR000276">
    <property type="entry name" value="GPCR_Rhodpsn"/>
</dbReference>
<feature type="transmembrane region" description="Helical" evidence="9">
    <location>
        <begin position="261"/>
        <end position="284"/>
    </location>
</feature>
<evidence type="ECO:0000256" key="8">
    <source>
        <dbReference type="RuleBase" id="RU000688"/>
    </source>
</evidence>
<evidence type="ECO:0000256" key="2">
    <source>
        <dbReference type="ARBA" id="ARBA00022692"/>
    </source>
</evidence>
<dbReference type="PROSITE" id="PS00237">
    <property type="entry name" value="G_PROTEIN_RECEP_F1_1"/>
    <property type="match status" value="1"/>
</dbReference>
<dbReference type="PRINTS" id="PR00237">
    <property type="entry name" value="GPCRRHODOPSN"/>
</dbReference>
<evidence type="ECO:0000313" key="11">
    <source>
        <dbReference type="Proteomes" id="UP000694865"/>
    </source>
</evidence>
<feature type="transmembrane region" description="Helical" evidence="9">
    <location>
        <begin position="21"/>
        <end position="41"/>
    </location>
</feature>
<evidence type="ECO:0000313" key="12">
    <source>
        <dbReference type="RefSeq" id="XP_006823515.1"/>
    </source>
</evidence>
<organism evidence="11 12">
    <name type="scientific">Saccoglossus kowalevskii</name>
    <name type="common">Acorn worm</name>
    <dbReference type="NCBI Taxonomy" id="10224"/>
    <lineage>
        <taxon>Eukaryota</taxon>
        <taxon>Metazoa</taxon>
        <taxon>Hemichordata</taxon>
        <taxon>Enteropneusta</taxon>
        <taxon>Harrimaniidae</taxon>
        <taxon>Saccoglossus</taxon>
    </lineage>
</organism>
<evidence type="ECO:0000259" key="10">
    <source>
        <dbReference type="PROSITE" id="PS50262"/>
    </source>
</evidence>
<dbReference type="Proteomes" id="UP000694865">
    <property type="component" value="Unplaced"/>
</dbReference>
<keyword evidence="7 8" id="KW-0807">Transducer</keyword>
<protein>
    <submittedName>
        <fullName evidence="12">Somatostatin receptor type 5-like</fullName>
    </submittedName>
</protein>
<dbReference type="InterPro" id="IPR017452">
    <property type="entry name" value="GPCR_Rhodpsn_7TM"/>
</dbReference>
<evidence type="ECO:0000256" key="9">
    <source>
        <dbReference type="SAM" id="Phobius"/>
    </source>
</evidence>
<dbReference type="PANTHER" id="PTHR24243">
    <property type="entry name" value="G-PROTEIN COUPLED RECEPTOR"/>
    <property type="match status" value="1"/>
</dbReference>
<evidence type="ECO:0000256" key="7">
    <source>
        <dbReference type="ARBA" id="ARBA00023224"/>
    </source>
</evidence>
<dbReference type="CDD" id="cd00637">
    <property type="entry name" value="7tm_classA_rhodopsin-like"/>
    <property type="match status" value="1"/>
</dbReference>
<dbReference type="Pfam" id="PF00001">
    <property type="entry name" value="7tm_1"/>
    <property type="match status" value="1"/>
</dbReference>
<feature type="domain" description="G-protein coupled receptors family 1 profile" evidence="10">
    <location>
        <begin position="33"/>
        <end position="285"/>
    </location>
</feature>
<evidence type="ECO:0000256" key="4">
    <source>
        <dbReference type="ARBA" id="ARBA00023040"/>
    </source>
</evidence>
<feature type="transmembrane region" description="Helical" evidence="9">
    <location>
        <begin position="223"/>
        <end position="241"/>
    </location>
</feature>
<keyword evidence="6 8" id="KW-0675">Receptor</keyword>
<keyword evidence="5 9" id="KW-0472">Membrane</keyword>
<reference evidence="12" key="1">
    <citation type="submission" date="2025-08" db="UniProtKB">
        <authorList>
            <consortium name="RefSeq"/>
        </authorList>
    </citation>
    <scope>IDENTIFICATION</scope>
    <source>
        <tissue evidence="12">Testes</tissue>
    </source>
</reference>
<feature type="transmembrane region" description="Helical" evidence="9">
    <location>
        <begin position="175"/>
        <end position="203"/>
    </location>
</feature>
<comment type="subcellular location">
    <subcellularLocation>
        <location evidence="1">Membrane</location>
        <topology evidence="1">Multi-pass membrane protein</topology>
    </subcellularLocation>
</comment>
<dbReference type="GeneID" id="102803944"/>
<name>A0ABM0MU24_SACKO</name>
<keyword evidence="2 8" id="KW-0812">Transmembrane</keyword>